<dbReference type="SUPFAM" id="SSF47923">
    <property type="entry name" value="Ypt/Rab-GAP domain of gyp1p"/>
    <property type="match status" value="2"/>
</dbReference>
<evidence type="ECO:0000256" key="1">
    <source>
        <dbReference type="ARBA" id="ARBA00022837"/>
    </source>
</evidence>
<dbReference type="InterPro" id="IPR011992">
    <property type="entry name" value="EF-hand-dom_pair"/>
</dbReference>
<dbReference type="Gene3D" id="1.10.8.270">
    <property type="entry name" value="putative rabgap domain of human tbc1 domain family member 14 like domains"/>
    <property type="match status" value="1"/>
</dbReference>
<dbReference type="Gene3D" id="1.10.238.10">
    <property type="entry name" value="EF-hand"/>
    <property type="match status" value="1"/>
</dbReference>
<name>A0A914CP17_9BILA</name>
<accession>A0A914CP17</accession>
<evidence type="ECO:0000259" key="3">
    <source>
        <dbReference type="PROSITE" id="PS50086"/>
    </source>
</evidence>
<feature type="compositionally biased region" description="Low complexity" evidence="2">
    <location>
        <begin position="67"/>
        <end position="76"/>
    </location>
</feature>
<feature type="region of interest" description="Disordered" evidence="2">
    <location>
        <begin position="573"/>
        <end position="652"/>
    </location>
</feature>
<proteinExistence type="predicted"/>
<feature type="compositionally biased region" description="Low complexity" evidence="2">
    <location>
        <begin position="575"/>
        <end position="591"/>
    </location>
</feature>
<feature type="region of interest" description="Disordered" evidence="2">
    <location>
        <begin position="59"/>
        <end position="78"/>
    </location>
</feature>
<dbReference type="GO" id="GO:0031267">
    <property type="term" value="F:small GTPase binding"/>
    <property type="evidence" value="ECO:0007669"/>
    <property type="project" value="TreeGrafter"/>
</dbReference>
<dbReference type="InterPro" id="IPR002048">
    <property type="entry name" value="EF_hand_dom"/>
</dbReference>
<dbReference type="SUPFAM" id="SSF47473">
    <property type="entry name" value="EF-hand"/>
    <property type="match status" value="1"/>
</dbReference>
<evidence type="ECO:0000313" key="6">
    <source>
        <dbReference type="WBParaSite" id="ACRNAN_scaffold129.g17646.t1"/>
    </source>
</evidence>
<reference evidence="6" key="1">
    <citation type="submission" date="2022-11" db="UniProtKB">
        <authorList>
            <consortium name="WormBaseParasite"/>
        </authorList>
    </citation>
    <scope>IDENTIFICATION</scope>
</reference>
<dbReference type="PROSITE" id="PS50222">
    <property type="entry name" value="EF_HAND_2"/>
    <property type="match status" value="1"/>
</dbReference>
<evidence type="ECO:0000256" key="2">
    <source>
        <dbReference type="SAM" id="MobiDB-lite"/>
    </source>
</evidence>
<dbReference type="InterPro" id="IPR018247">
    <property type="entry name" value="EF_Hand_1_Ca_BS"/>
</dbReference>
<dbReference type="PANTHER" id="PTHR47219">
    <property type="entry name" value="RAB GTPASE-ACTIVATING PROTEIN 1-LIKE"/>
    <property type="match status" value="1"/>
</dbReference>
<dbReference type="InterPro" id="IPR050302">
    <property type="entry name" value="Rab_GAP_TBC_domain"/>
</dbReference>
<protein>
    <submittedName>
        <fullName evidence="6">TBC1 domain family member 9</fullName>
    </submittedName>
</protein>
<organism evidence="5 6">
    <name type="scientific">Acrobeloides nanus</name>
    <dbReference type="NCBI Taxonomy" id="290746"/>
    <lineage>
        <taxon>Eukaryota</taxon>
        <taxon>Metazoa</taxon>
        <taxon>Ecdysozoa</taxon>
        <taxon>Nematoda</taxon>
        <taxon>Chromadorea</taxon>
        <taxon>Rhabditida</taxon>
        <taxon>Tylenchina</taxon>
        <taxon>Cephalobomorpha</taxon>
        <taxon>Cephaloboidea</taxon>
        <taxon>Cephalobidae</taxon>
        <taxon>Acrobeloides</taxon>
    </lineage>
</organism>
<dbReference type="FunFam" id="1.10.8.270:FF:000002">
    <property type="entry name" value="TBC1 domain family member 9B"/>
    <property type="match status" value="1"/>
</dbReference>
<dbReference type="PROSITE" id="PS00018">
    <property type="entry name" value="EF_HAND_1"/>
    <property type="match status" value="1"/>
</dbReference>
<evidence type="ECO:0000313" key="5">
    <source>
        <dbReference type="Proteomes" id="UP000887540"/>
    </source>
</evidence>
<dbReference type="Pfam" id="PF00566">
    <property type="entry name" value="RabGAP-TBC"/>
    <property type="match status" value="1"/>
</dbReference>
<dbReference type="SMART" id="SM00164">
    <property type="entry name" value="TBC"/>
    <property type="match status" value="1"/>
</dbReference>
<dbReference type="Proteomes" id="UP000887540">
    <property type="component" value="Unplaced"/>
</dbReference>
<dbReference type="GO" id="GO:0005509">
    <property type="term" value="F:calcium ion binding"/>
    <property type="evidence" value="ECO:0007669"/>
    <property type="project" value="InterPro"/>
</dbReference>
<dbReference type="PROSITE" id="PS50086">
    <property type="entry name" value="TBC_RABGAP"/>
    <property type="match status" value="1"/>
</dbReference>
<dbReference type="InterPro" id="IPR000195">
    <property type="entry name" value="Rab-GAP-TBC_dom"/>
</dbReference>
<keyword evidence="5" id="KW-1185">Reference proteome</keyword>
<dbReference type="InterPro" id="IPR035969">
    <property type="entry name" value="Rab-GAP_TBC_sf"/>
</dbReference>
<sequence>MKELKNVEEYKSWDDGIRNGIKITLNDENSFILSAFTDRNTVIKRIEWFRTQQTARQFVQKSDSKTRSSSSSSLPSIAEKINPEPLCSQFPFAQNTTEKVKKRWERLLKEYGHGISMYRTIELHRLLLEGIPLEYRGEIWRICAGAAAEMALNPGEYEALLKRNSSQDRCPIAMEEIERDLHRSLPEHPAFQGGPGIDSLRRVLTAYAIRNPNIGYCQAMNIVGSVLLLFNNEEQAFWVLVAICERLLPDYYNTKVVGALVDQGVFSDLVERNLPELHSKLTELGLHDMIALSWFLTIFLNSIKFDAAVRILDLFFFDGAKLMFQIALEMLKENSDQIVSAKDEGEALITLSRYTERITNTHVENSTEIFIGNLISNSYRDFGDSFTNEDIEKLRLKHRLKVVQNLEDSQMRSIIKSVGRDCKLDPTELELLYNLVKEEHLLSWPSRLAHINHKSIGSQEERPRFDPCMHSQYRLDFDLFAQVLPRLLPWPSNEIFVVRCFRLLDVNETGILTFRDLSCLLGSILKGDPIEKVTLFYKCHIPPAFNMSDLEDVIDLPKDSDEPELAMEASHLLGSAKTSPKSSSSRSNSSSLIEIQPETLLTTNEAEIDIDVPESMPCSSRATEVGSPLMSESSSMVRLNSDKPSSPLHSDDFSLPEKAASEISDSFSLVEEANDALKTLAEKMQSVTLQELQKLNLNEKTLPSINQIQFIQLWKFFYDIVGGIKGEDGPIYHSLAVAGTLLFQLGEAHKSVETELANAMQNVDAAVKPEGSSIDKSKTRVGDIRSCLQENNWGLNVQQIIATILAESSLAEFFETKYSLVEIIQKYRNSNS</sequence>
<dbReference type="Gene3D" id="1.10.472.80">
    <property type="entry name" value="Ypt/Rab-GAP domain of gyp1p, domain 3"/>
    <property type="match status" value="1"/>
</dbReference>
<dbReference type="WBParaSite" id="ACRNAN_scaffold129.g17646.t1">
    <property type="protein sequence ID" value="ACRNAN_scaffold129.g17646.t1"/>
    <property type="gene ID" value="ACRNAN_scaffold129.g17646"/>
</dbReference>
<dbReference type="Gene3D" id="1.10.10.750">
    <property type="entry name" value="Ypt/Rab-GAP domain of gyp1p, domain 1"/>
    <property type="match status" value="1"/>
</dbReference>
<dbReference type="GO" id="GO:0005096">
    <property type="term" value="F:GTPase activator activity"/>
    <property type="evidence" value="ECO:0007669"/>
    <property type="project" value="TreeGrafter"/>
</dbReference>
<feature type="domain" description="Rab-GAP TBC" evidence="3">
    <location>
        <begin position="130"/>
        <end position="319"/>
    </location>
</feature>
<keyword evidence="1" id="KW-0106">Calcium</keyword>
<evidence type="ECO:0000259" key="4">
    <source>
        <dbReference type="PROSITE" id="PS50222"/>
    </source>
</evidence>
<feature type="compositionally biased region" description="Polar residues" evidence="2">
    <location>
        <begin position="630"/>
        <end position="648"/>
    </location>
</feature>
<dbReference type="AlphaFoldDB" id="A0A914CP17"/>
<feature type="domain" description="EF-hand" evidence="4">
    <location>
        <begin position="492"/>
        <end position="527"/>
    </location>
</feature>
<dbReference type="PANTHER" id="PTHR47219:SF6">
    <property type="entry name" value="RAB GTPASE-ACTIVATING PROTEIN 1"/>
    <property type="match status" value="1"/>
</dbReference>